<dbReference type="AlphaFoldDB" id="A0A1D1W0V7"/>
<accession>A0A1D1W0V7</accession>
<dbReference type="EMBL" id="BDGG01000014">
    <property type="protein sequence ID" value="GAV07041.1"/>
    <property type="molecule type" value="Genomic_DNA"/>
</dbReference>
<proteinExistence type="predicted"/>
<protein>
    <submittedName>
        <fullName evidence="2">Uncharacterized protein</fullName>
    </submittedName>
</protein>
<evidence type="ECO:0000313" key="2">
    <source>
        <dbReference type="EMBL" id="GAV07041.1"/>
    </source>
</evidence>
<organism evidence="2 3">
    <name type="scientific">Ramazzottius varieornatus</name>
    <name type="common">Water bear</name>
    <name type="synonym">Tardigrade</name>
    <dbReference type="NCBI Taxonomy" id="947166"/>
    <lineage>
        <taxon>Eukaryota</taxon>
        <taxon>Metazoa</taxon>
        <taxon>Ecdysozoa</taxon>
        <taxon>Tardigrada</taxon>
        <taxon>Eutardigrada</taxon>
        <taxon>Parachela</taxon>
        <taxon>Hypsibioidea</taxon>
        <taxon>Ramazzottiidae</taxon>
        <taxon>Ramazzottius</taxon>
    </lineage>
</organism>
<reference evidence="2 3" key="1">
    <citation type="journal article" date="2016" name="Nat. Commun.">
        <title>Extremotolerant tardigrade genome and improved radiotolerance of human cultured cells by tardigrade-unique protein.</title>
        <authorList>
            <person name="Hashimoto T."/>
            <person name="Horikawa D.D."/>
            <person name="Saito Y."/>
            <person name="Kuwahara H."/>
            <person name="Kozuka-Hata H."/>
            <person name="Shin-I T."/>
            <person name="Minakuchi Y."/>
            <person name="Ohishi K."/>
            <person name="Motoyama A."/>
            <person name="Aizu T."/>
            <person name="Enomoto A."/>
            <person name="Kondo K."/>
            <person name="Tanaka S."/>
            <person name="Hara Y."/>
            <person name="Koshikawa S."/>
            <person name="Sagara H."/>
            <person name="Miura T."/>
            <person name="Yokobori S."/>
            <person name="Miyagawa K."/>
            <person name="Suzuki Y."/>
            <person name="Kubo T."/>
            <person name="Oyama M."/>
            <person name="Kohara Y."/>
            <person name="Fujiyama A."/>
            <person name="Arakawa K."/>
            <person name="Katayama T."/>
            <person name="Toyoda A."/>
            <person name="Kunieda T."/>
        </authorList>
    </citation>
    <scope>NUCLEOTIDE SEQUENCE [LARGE SCALE GENOMIC DNA]</scope>
    <source>
        <strain evidence="2 3">YOKOZUNA-1</strain>
    </source>
</reference>
<comment type="caution">
    <text evidence="2">The sequence shown here is derived from an EMBL/GenBank/DDBJ whole genome shotgun (WGS) entry which is preliminary data.</text>
</comment>
<name>A0A1D1W0V7_RAMVA</name>
<keyword evidence="3" id="KW-1185">Reference proteome</keyword>
<feature type="region of interest" description="Disordered" evidence="1">
    <location>
        <begin position="26"/>
        <end position="45"/>
    </location>
</feature>
<feature type="compositionally biased region" description="Polar residues" evidence="1">
    <location>
        <begin position="31"/>
        <end position="40"/>
    </location>
</feature>
<gene>
    <name evidence="2" type="primary">RvY_16929-1</name>
    <name evidence="2" type="synonym">RvY_16929.1</name>
    <name evidence="2" type="ORF">RvY_16929</name>
</gene>
<evidence type="ECO:0000256" key="1">
    <source>
        <dbReference type="SAM" id="MobiDB-lite"/>
    </source>
</evidence>
<dbReference type="Proteomes" id="UP000186922">
    <property type="component" value="Unassembled WGS sequence"/>
</dbReference>
<evidence type="ECO:0000313" key="3">
    <source>
        <dbReference type="Proteomes" id="UP000186922"/>
    </source>
</evidence>
<sequence>MEAAREARKRATTAISTAISLESVDRHSGFLPSNPQTGSLSGARFSSHVMFRPKLKDDVAELPE</sequence>